<dbReference type="Pfam" id="PF00106">
    <property type="entry name" value="adh_short"/>
    <property type="match status" value="1"/>
</dbReference>
<evidence type="ECO:0000256" key="2">
    <source>
        <dbReference type="ARBA" id="ARBA00023002"/>
    </source>
</evidence>
<keyword evidence="6" id="KW-1185">Reference proteome</keyword>
<comment type="similarity">
    <text evidence="1 3">Belongs to the short-chain dehydrogenases/reductases (SDR) family.</text>
</comment>
<evidence type="ECO:0000259" key="4">
    <source>
        <dbReference type="SMART" id="SM00822"/>
    </source>
</evidence>
<reference evidence="6" key="1">
    <citation type="submission" date="2018-09" db="EMBL/GenBank/DDBJ databases">
        <authorList>
            <person name="Kim I."/>
        </authorList>
    </citation>
    <scope>NUCLEOTIDE SEQUENCE [LARGE SCALE GENOMIC DNA]</scope>
    <source>
        <strain evidence="6">DD4a</strain>
    </source>
</reference>
<evidence type="ECO:0000256" key="3">
    <source>
        <dbReference type="RuleBase" id="RU000363"/>
    </source>
</evidence>
<name>A0A3A1U3C9_9MICO</name>
<dbReference type="OrthoDB" id="4150292at2"/>
<dbReference type="PANTHER" id="PTHR43669">
    <property type="entry name" value="5-KETO-D-GLUCONATE 5-REDUCTASE"/>
    <property type="match status" value="1"/>
</dbReference>
<dbReference type="RefSeq" id="WP_119481245.1">
    <property type="nucleotide sequence ID" value="NZ_QXTG01000001.1"/>
</dbReference>
<protein>
    <submittedName>
        <fullName evidence="5">SDR family NAD(P)-dependent oxidoreductase</fullName>
    </submittedName>
</protein>
<dbReference type="PROSITE" id="PS00061">
    <property type="entry name" value="ADH_SHORT"/>
    <property type="match status" value="1"/>
</dbReference>
<dbReference type="CDD" id="cd05233">
    <property type="entry name" value="SDR_c"/>
    <property type="match status" value="1"/>
</dbReference>
<dbReference type="PRINTS" id="PR00081">
    <property type="entry name" value="GDHRDH"/>
</dbReference>
<proteinExistence type="inferred from homology"/>
<dbReference type="InterPro" id="IPR036291">
    <property type="entry name" value="NAD(P)-bd_dom_sf"/>
</dbReference>
<dbReference type="InterPro" id="IPR057326">
    <property type="entry name" value="KR_dom"/>
</dbReference>
<dbReference type="SUPFAM" id="SSF51735">
    <property type="entry name" value="NAD(P)-binding Rossmann-fold domains"/>
    <property type="match status" value="1"/>
</dbReference>
<feature type="domain" description="Ketoreductase" evidence="4">
    <location>
        <begin position="12"/>
        <end position="180"/>
    </location>
</feature>
<dbReference type="InterPro" id="IPR002347">
    <property type="entry name" value="SDR_fam"/>
</dbReference>
<dbReference type="Gene3D" id="3.40.50.720">
    <property type="entry name" value="NAD(P)-binding Rossmann-like Domain"/>
    <property type="match status" value="1"/>
</dbReference>
<keyword evidence="2" id="KW-0560">Oxidoreductase</keyword>
<dbReference type="GO" id="GO:0016491">
    <property type="term" value="F:oxidoreductase activity"/>
    <property type="evidence" value="ECO:0007669"/>
    <property type="project" value="UniProtKB-KW"/>
</dbReference>
<comment type="caution">
    <text evidence="5">The sequence shown here is derived from an EMBL/GenBank/DDBJ whole genome shotgun (WGS) entry which is preliminary data.</text>
</comment>
<dbReference type="EMBL" id="QXTG01000001">
    <property type="protein sequence ID" value="RIX30883.1"/>
    <property type="molecule type" value="Genomic_DNA"/>
</dbReference>
<dbReference type="PANTHER" id="PTHR43669:SF3">
    <property type="entry name" value="ALCOHOL DEHYDROGENASE, PUTATIVE (AFU_ORTHOLOGUE AFUA_3G03445)-RELATED"/>
    <property type="match status" value="1"/>
</dbReference>
<accession>A0A3A1U3C9</accession>
<evidence type="ECO:0000313" key="5">
    <source>
        <dbReference type="EMBL" id="RIX30883.1"/>
    </source>
</evidence>
<evidence type="ECO:0000256" key="1">
    <source>
        <dbReference type="ARBA" id="ARBA00006484"/>
    </source>
</evidence>
<dbReference type="SMART" id="SM00822">
    <property type="entry name" value="PKS_KR"/>
    <property type="match status" value="1"/>
</dbReference>
<dbReference type="PRINTS" id="PR00080">
    <property type="entry name" value="SDRFAMILY"/>
</dbReference>
<sequence>MPTASTTLTPVGRTLITGGASGLGLAVADAVAAAGGTPIVVDLNVEGSAYTAYQGDVTDTRGVEALVARIAEEQGGLDAIVTAAGIDKPGRLDEIPGDVWERVVAVNLLGTVAVVRAALPALIASHGRVVTVSSSLGVRAVSDATAYSASKFGVIGFSRALAAETRGQIGVTTLIPAGMKTRFFDGRTAQYAPGEDANLNDPANVAAAVVFALQSPRGSEVREISVMHEEEPSWP</sequence>
<gene>
    <name evidence="5" type="ORF">D1781_05705</name>
</gene>
<organism evidence="5 6">
    <name type="scientific">Amnibacterium setariae</name>
    <dbReference type="NCBI Taxonomy" id="2306585"/>
    <lineage>
        <taxon>Bacteria</taxon>
        <taxon>Bacillati</taxon>
        <taxon>Actinomycetota</taxon>
        <taxon>Actinomycetes</taxon>
        <taxon>Micrococcales</taxon>
        <taxon>Microbacteriaceae</taxon>
        <taxon>Amnibacterium</taxon>
    </lineage>
</organism>
<dbReference type="Proteomes" id="UP000265742">
    <property type="component" value="Unassembled WGS sequence"/>
</dbReference>
<dbReference type="InterPro" id="IPR020904">
    <property type="entry name" value="Sc_DH/Rdtase_CS"/>
</dbReference>
<dbReference type="AlphaFoldDB" id="A0A3A1U3C9"/>
<evidence type="ECO:0000313" key="6">
    <source>
        <dbReference type="Proteomes" id="UP000265742"/>
    </source>
</evidence>